<reference evidence="2" key="1">
    <citation type="submission" date="2023-07" db="EMBL/GenBank/DDBJ databases">
        <title>30 novel species of actinomycetes from the DSMZ collection.</title>
        <authorList>
            <person name="Nouioui I."/>
        </authorList>
    </citation>
    <scope>NUCLEOTIDE SEQUENCE [LARGE SCALE GENOMIC DNA]</scope>
    <source>
        <strain evidence="2">DSM 44938</strain>
    </source>
</reference>
<proteinExistence type="predicted"/>
<dbReference type="InterPro" id="IPR023476">
    <property type="entry name" value="Pep_tRNA_hydro_II_dom_sf"/>
</dbReference>
<comment type="caution">
    <text evidence="1">The sequence shown here is derived from an EMBL/GenBank/DDBJ whole genome shotgun (WGS) entry which is preliminary data.</text>
</comment>
<dbReference type="RefSeq" id="WP_311705107.1">
    <property type="nucleotide sequence ID" value="NZ_JAVREL010000008.1"/>
</dbReference>
<gene>
    <name evidence="1" type="ORF">RM590_15285</name>
</gene>
<evidence type="ECO:0000313" key="1">
    <source>
        <dbReference type="EMBL" id="MDT0343970.1"/>
    </source>
</evidence>
<name>A0ABU2MQR3_9ACTN</name>
<dbReference type="Proteomes" id="UP001183246">
    <property type="component" value="Unassembled WGS sequence"/>
</dbReference>
<evidence type="ECO:0000313" key="2">
    <source>
        <dbReference type="Proteomes" id="UP001183246"/>
    </source>
</evidence>
<sequence length="137" mass="14135">MSDLLRTAIAVNKALAPGAVANAAAIVMGQLARIEPAIYADDVRDRDGLLHAGIRFNTVILSGRSSHLLALAEAAPAEGLASVVFTERGQALSNRFDDYRALVGGGSAAELGLCAVGVAGGEEAVRTLTKRFGVYRG</sequence>
<accession>A0ABU2MQR3</accession>
<keyword evidence="2" id="KW-1185">Reference proteome</keyword>
<dbReference type="SUPFAM" id="SSF102462">
    <property type="entry name" value="Peptidyl-tRNA hydrolase II"/>
    <property type="match status" value="1"/>
</dbReference>
<dbReference type="InterPro" id="IPR018988">
    <property type="entry name" value="DUF2000"/>
</dbReference>
<dbReference type="Pfam" id="PF09391">
    <property type="entry name" value="DUF2000"/>
    <property type="match status" value="1"/>
</dbReference>
<dbReference type="EMBL" id="JAVREL010000008">
    <property type="protein sequence ID" value="MDT0343970.1"/>
    <property type="molecule type" value="Genomic_DNA"/>
</dbReference>
<organism evidence="1 2">
    <name type="scientific">Streptomyces litchfieldiae</name>
    <dbReference type="NCBI Taxonomy" id="3075543"/>
    <lineage>
        <taxon>Bacteria</taxon>
        <taxon>Bacillati</taxon>
        <taxon>Actinomycetota</taxon>
        <taxon>Actinomycetes</taxon>
        <taxon>Kitasatosporales</taxon>
        <taxon>Streptomycetaceae</taxon>
        <taxon>Streptomyces</taxon>
    </lineage>
</organism>
<dbReference type="Gene3D" id="3.40.1490.10">
    <property type="entry name" value="Bit1"/>
    <property type="match status" value="1"/>
</dbReference>
<protein>
    <submittedName>
        <fullName evidence="1">DUF2000 family protein</fullName>
    </submittedName>
</protein>